<evidence type="ECO:0000256" key="1">
    <source>
        <dbReference type="ARBA" id="ARBA00022679"/>
    </source>
</evidence>
<dbReference type="InterPro" id="IPR001296">
    <property type="entry name" value="Glyco_trans_1"/>
</dbReference>
<dbReference type="PANTHER" id="PTHR46401">
    <property type="entry name" value="GLYCOSYLTRANSFERASE WBBK-RELATED"/>
    <property type="match status" value="1"/>
</dbReference>
<reference evidence="3 4" key="1">
    <citation type="journal article" date="2016" name="Nat. Commun.">
        <title>Thousands of microbial genomes shed light on interconnected biogeochemical processes in an aquifer system.</title>
        <authorList>
            <person name="Anantharaman K."/>
            <person name="Brown C.T."/>
            <person name="Hug L.A."/>
            <person name="Sharon I."/>
            <person name="Castelle C.J."/>
            <person name="Probst A.J."/>
            <person name="Thomas B.C."/>
            <person name="Singh A."/>
            <person name="Wilkins M.J."/>
            <person name="Karaoz U."/>
            <person name="Brodie E.L."/>
            <person name="Williams K.H."/>
            <person name="Hubbard S.S."/>
            <person name="Banfield J.F."/>
        </authorList>
    </citation>
    <scope>NUCLEOTIDE SEQUENCE [LARGE SCALE GENOMIC DNA]</scope>
</reference>
<feature type="non-terminal residue" evidence="3">
    <location>
        <position position="322"/>
    </location>
</feature>
<sequence>MNKVIFSIGAKLGAGGIGDTGYYIARELLRFNLLSKVICLENYKDDIPCELIDKVGFQKIREQIVRFLYKIPLLNTNTSTLSYLFNDNLFDFTASKKIQSCSIFYGWNHHSLFSIRKAKKMGADIILEAPTSHICFMEDALKQEYEKYSVNLNPETRILRKKTIQELIETDIIITPSEFAKNTFIQYGIPSEKLHVMPYGVDSAFFHPIPLQKDKVFRILFVGAYGLLKGLQYLLQACKELNLKNAELILCGWMKEDMIPILKKYQNTYTSKGFLNKDSLRSLYQQSDVLVMPSLAEGSALAVYEAMACGIPVIVTPNSGSI</sequence>
<evidence type="ECO:0000313" key="4">
    <source>
        <dbReference type="Proteomes" id="UP000179266"/>
    </source>
</evidence>
<dbReference type="Proteomes" id="UP000179266">
    <property type="component" value="Unassembled WGS sequence"/>
</dbReference>
<dbReference type="AlphaFoldDB" id="A0A1F7RLC5"/>
<dbReference type="SUPFAM" id="SSF53756">
    <property type="entry name" value="UDP-Glycosyltransferase/glycogen phosphorylase"/>
    <property type="match status" value="1"/>
</dbReference>
<protein>
    <recommendedName>
        <fullName evidence="2">Glycosyl transferase family 1 domain-containing protein</fullName>
    </recommendedName>
</protein>
<name>A0A1F7RLC5_9BACT</name>
<accession>A0A1F7RLC5</accession>
<dbReference type="Gene3D" id="3.40.50.2000">
    <property type="entry name" value="Glycogen Phosphorylase B"/>
    <property type="match status" value="2"/>
</dbReference>
<dbReference type="GO" id="GO:0016757">
    <property type="term" value="F:glycosyltransferase activity"/>
    <property type="evidence" value="ECO:0007669"/>
    <property type="project" value="InterPro"/>
</dbReference>
<evidence type="ECO:0000313" key="3">
    <source>
        <dbReference type="EMBL" id="OGL42376.1"/>
    </source>
</evidence>
<dbReference type="Pfam" id="PF00534">
    <property type="entry name" value="Glycos_transf_1"/>
    <property type="match status" value="1"/>
</dbReference>
<feature type="domain" description="Glycosyl transferase family 1" evidence="2">
    <location>
        <begin position="209"/>
        <end position="320"/>
    </location>
</feature>
<organism evidence="3 4">
    <name type="scientific">Candidatus Schekmanbacteria bacterium RBG_13_48_7</name>
    <dbReference type="NCBI Taxonomy" id="1817878"/>
    <lineage>
        <taxon>Bacteria</taxon>
        <taxon>Candidatus Schekmaniibacteriota</taxon>
    </lineage>
</organism>
<proteinExistence type="predicted"/>
<gene>
    <name evidence="3" type="ORF">A2161_19010</name>
</gene>
<dbReference type="CDD" id="cd03801">
    <property type="entry name" value="GT4_PimA-like"/>
    <property type="match status" value="1"/>
</dbReference>
<evidence type="ECO:0000259" key="2">
    <source>
        <dbReference type="Pfam" id="PF00534"/>
    </source>
</evidence>
<dbReference type="EMBL" id="MGDD01000328">
    <property type="protein sequence ID" value="OGL42376.1"/>
    <property type="molecule type" value="Genomic_DNA"/>
</dbReference>
<comment type="caution">
    <text evidence="3">The sequence shown here is derived from an EMBL/GenBank/DDBJ whole genome shotgun (WGS) entry which is preliminary data.</text>
</comment>
<keyword evidence="1" id="KW-0808">Transferase</keyword>
<dbReference type="PANTHER" id="PTHR46401:SF2">
    <property type="entry name" value="GLYCOSYLTRANSFERASE WBBK-RELATED"/>
    <property type="match status" value="1"/>
</dbReference>